<reference evidence="1" key="1">
    <citation type="submission" date="2020-12" db="EMBL/GenBank/DDBJ databases">
        <title>WGS assembly of Carya illinoinensis cv. Pawnee.</title>
        <authorList>
            <person name="Platts A."/>
            <person name="Shu S."/>
            <person name="Wright S."/>
            <person name="Barry K."/>
            <person name="Edger P."/>
            <person name="Pires J.C."/>
            <person name="Schmutz J."/>
        </authorList>
    </citation>
    <scope>NUCLEOTIDE SEQUENCE</scope>
    <source>
        <tissue evidence="1">Leaf</tissue>
    </source>
</reference>
<dbReference type="Proteomes" id="UP000811609">
    <property type="component" value="Chromosome 2"/>
</dbReference>
<evidence type="ECO:0000313" key="2">
    <source>
        <dbReference type="Proteomes" id="UP000811609"/>
    </source>
</evidence>
<organism evidence="1 2">
    <name type="scientific">Carya illinoinensis</name>
    <name type="common">Pecan</name>
    <dbReference type="NCBI Taxonomy" id="32201"/>
    <lineage>
        <taxon>Eukaryota</taxon>
        <taxon>Viridiplantae</taxon>
        <taxon>Streptophyta</taxon>
        <taxon>Embryophyta</taxon>
        <taxon>Tracheophyta</taxon>
        <taxon>Spermatophyta</taxon>
        <taxon>Magnoliopsida</taxon>
        <taxon>eudicotyledons</taxon>
        <taxon>Gunneridae</taxon>
        <taxon>Pentapetalae</taxon>
        <taxon>rosids</taxon>
        <taxon>fabids</taxon>
        <taxon>Fagales</taxon>
        <taxon>Juglandaceae</taxon>
        <taxon>Carya</taxon>
    </lineage>
</organism>
<accession>A0A8T1RBV9</accession>
<keyword evidence="2" id="KW-1185">Reference proteome</keyword>
<evidence type="ECO:0000313" key="1">
    <source>
        <dbReference type="EMBL" id="KAG6664034.1"/>
    </source>
</evidence>
<dbReference type="AlphaFoldDB" id="A0A8T1RBV9"/>
<proteinExistence type="predicted"/>
<name>A0A8T1RBV9_CARIL</name>
<protein>
    <submittedName>
        <fullName evidence="1">Uncharacterized protein</fullName>
    </submittedName>
</protein>
<sequence length="76" mass="9209">MFIHQSVLNCHKMDKSLMNVRDRFRSTEYAEGIRHFLTMAGAHTDRNNRVRWMDPAYTEWIFHGEQESMNFNEYIP</sequence>
<gene>
    <name evidence="1" type="ORF">CIPAW_02G063800</name>
</gene>
<comment type="caution">
    <text evidence="1">The sequence shown here is derived from an EMBL/GenBank/DDBJ whole genome shotgun (WGS) entry which is preliminary data.</text>
</comment>
<dbReference type="EMBL" id="CM031810">
    <property type="protein sequence ID" value="KAG6664034.1"/>
    <property type="molecule type" value="Genomic_DNA"/>
</dbReference>